<name>A0A2P2QP09_RHIMU</name>
<reference evidence="2" key="1">
    <citation type="submission" date="2018-02" db="EMBL/GenBank/DDBJ databases">
        <title>Rhizophora mucronata_Transcriptome.</title>
        <authorList>
            <person name="Meera S.P."/>
            <person name="Sreeshan A."/>
            <person name="Augustine A."/>
        </authorList>
    </citation>
    <scope>NUCLEOTIDE SEQUENCE</scope>
    <source>
        <tissue evidence="2">Leaf</tissue>
    </source>
</reference>
<keyword evidence="1" id="KW-0472">Membrane</keyword>
<proteinExistence type="predicted"/>
<evidence type="ECO:0000256" key="1">
    <source>
        <dbReference type="SAM" id="Phobius"/>
    </source>
</evidence>
<keyword evidence="1" id="KW-0812">Transmembrane</keyword>
<sequence length="44" mass="5182">MVFFKGLFAFCLIVIFVHVSDWMGNWVIIGLLWCSVDSWGFRIQ</sequence>
<organism evidence="2">
    <name type="scientific">Rhizophora mucronata</name>
    <name type="common">Asiatic mangrove</name>
    <dbReference type="NCBI Taxonomy" id="61149"/>
    <lineage>
        <taxon>Eukaryota</taxon>
        <taxon>Viridiplantae</taxon>
        <taxon>Streptophyta</taxon>
        <taxon>Embryophyta</taxon>
        <taxon>Tracheophyta</taxon>
        <taxon>Spermatophyta</taxon>
        <taxon>Magnoliopsida</taxon>
        <taxon>eudicotyledons</taxon>
        <taxon>Gunneridae</taxon>
        <taxon>Pentapetalae</taxon>
        <taxon>rosids</taxon>
        <taxon>fabids</taxon>
        <taxon>Malpighiales</taxon>
        <taxon>Rhizophoraceae</taxon>
        <taxon>Rhizophora</taxon>
    </lineage>
</organism>
<evidence type="ECO:0000313" key="2">
    <source>
        <dbReference type="EMBL" id="MBX68756.1"/>
    </source>
</evidence>
<feature type="transmembrane region" description="Helical" evidence="1">
    <location>
        <begin position="6"/>
        <end position="34"/>
    </location>
</feature>
<keyword evidence="1" id="KW-1133">Transmembrane helix</keyword>
<dbReference type="EMBL" id="GGEC01088272">
    <property type="protein sequence ID" value="MBX68756.1"/>
    <property type="molecule type" value="Transcribed_RNA"/>
</dbReference>
<protein>
    <submittedName>
        <fullName evidence="2">Uncharacterized protein</fullName>
    </submittedName>
</protein>
<accession>A0A2P2QP09</accession>
<dbReference type="AlphaFoldDB" id="A0A2P2QP09"/>